<organism evidence="9 10">
    <name type="scientific">Plutella xylostella</name>
    <name type="common">Diamondback moth</name>
    <name type="synonym">Plutella maculipennis</name>
    <dbReference type="NCBI Taxonomy" id="51655"/>
    <lineage>
        <taxon>Eukaryota</taxon>
        <taxon>Metazoa</taxon>
        <taxon>Ecdysozoa</taxon>
        <taxon>Arthropoda</taxon>
        <taxon>Hexapoda</taxon>
        <taxon>Insecta</taxon>
        <taxon>Pterygota</taxon>
        <taxon>Neoptera</taxon>
        <taxon>Endopterygota</taxon>
        <taxon>Lepidoptera</taxon>
        <taxon>Glossata</taxon>
        <taxon>Ditrysia</taxon>
        <taxon>Yponomeutoidea</taxon>
        <taxon>Plutellidae</taxon>
        <taxon>Plutella</taxon>
    </lineage>
</organism>
<protein>
    <recommendedName>
        <fullName evidence="3">acid phosphatase</fullName>
        <ecNumber evidence="3">3.1.3.2</ecNumber>
    </recommendedName>
</protein>
<evidence type="ECO:0000256" key="6">
    <source>
        <dbReference type="ARBA" id="ARBA00023157"/>
    </source>
</evidence>
<evidence type="ECO:0000256" key="4">
    <source>
        <dbReference type="ARBA" id="ARBA00022729"/>
    </source>
</evidence>
<evidence type="ECO:0000256" key="3">
    <source>
        <dbReference type="ARBA" id="ARBA00012646"/>
    </source>
</evidence>
<comment type="similarity">
    <text evidence="2">Belongs to the histidine acid phosphatase family.</text>
</comment>
<dbReference type="EC" id="3.1.3.2" evidence="3"/>
<evidence type="ECO:0000313" key="9">
    <source>
        <dbReference type="EMBL" id="CAG9115407.1"/>
    </source>
</evidence>
<keyword evidence="7" id="KW-0325">Glycoprotein</keyword>
<dbReference type="InterPro" id="IPR050645">
    <property type="entry name" value="Histidine_acid_phosphatase"/>
</dbReference>
<dbReference type="InterPro" id="IPR033379">
    <property type="entry name" value="Acid_Pase_AS"/>
</dbReference>
<dbReference type="PANTHER" id="PTHR11567">
    <property type="entry name" value="ACID PHOSPHATASE-RELATED"/>
    <property type="match status" value="1"/>
</dbReference>
<dbReference type="Proteomes" id="UP000653454">
    <property type="component" value="Unassembled WGS sequence"/>
</dbReference>
<dbReference type="Pfam" id="PF00328">
    <property type="entry name" value="His_Phos_2"/>
    <property type="match status" value="1"/>
</dbReference>
<accession>A0A8S4EKN3</accession>
<keyword evidence="10" id="KW-1185">Reference proteome</keyword>
<name>A0A8S4EKN3_PLUXY</name>
<dbReference type="GO" id="GO:0003993">
    <property type="term" value="F:acid phosphatase activity"/>
    <property type="evidence" value="ECO:0007669"/>
    <property type="project" value="UniProtKB-EC"/>
</dbReference>
<evidence type="ECO:0000256" key="1">
    <source>
        <dbReference type="ARBA" id="ARBA00000032"/>
    </source>
</evidence>
<reference evidence="9" key="1">
    <citation type="submission" date="2020-11" db="EMBL/GenBank/DDBJ databases">
        <authorList>
            <person name="Whiteford S."/>
        </authorList>
    </citation>
    <scope>NUCLEOTIDE SEQUENCE</scope>
</reference>
<evidence type="ECO:0000313" key="10">
    <source>
        <dbReference type="Proteomes" id="UP000653454"/>
    </source>
</evidence>
<evidence type="ECO:0000256" key="7">
    <source>
        <dbReference type="ARBA" id="ARBA00023180"/>
    </source>
</evidence>
<keyword evidence="6" id="KW-1015">Disulfide bond</keyword>
<feature type="signal peptide" evidence="8">
    <location>
        <begin position="1"/>
        <end position="23"/>
    </location>
</feature>
<comment type="caution">
    <text evidence="9">The sequence shown here is derived from an EMBL/GenBank/DDBJ whole genome shotgun (WGS) entry which is preliminary data.</text>
</comment>
<dbReference type="InterPro" id="IPR000560">
    <property type="entry name" value="His_Pase_clade-2"/>
</dbReference>
<evidence type="ECO:0000256" key="8">
    <source>
        <dbReference type="SAM" id="SignalP"/>
    </source>
</evidence>
<dbReference type="PANTHER" id="PTHR11567:SF211">
    <property type="entry name" value="PROSTATIC ACID PHOSPHATASE"/>
    <property type="match status" value="1"/>
</dbReference>
<keyword evidence="5" id="KW-0378">Hydrolase</keyword>
<sequence length="392" mass="44052">MWGLWFLSYCLVLVLGAIPDTHALRRRRIPEQHADVSAAPGDTELVAAFVLFRHGDRTPDPSELATYPNAQFAPEIFFPFGTGALTNTGKRRAFLVGQFLRKRYDGFISQLYLPEEIAVRTTDLARTKMTAQAALAALYPPPPQQRWSPAINWQPIPYDYVPYHADDLIYWEETNCPRYYQVRDQLYERPDVAAEIQKYEELFKYLSDHTGTNVNTTNQVLSLESLFDGLNNVGIKTPLWAQKVRAELREASILEYEIDYKTDELIRFTTGVLLNEIIHLMEAKMAGNKDLPKMFLYSAHDNNVAGLLAGARVFTPHHPKYGSTVALELRRNNGTGEYFVAAVYSPEAGGPAVELTIDGCGGGTLCSYNSFVGLTRTVVSTYDEYRKACVAA</sequence>
<proteinExistence type="inferred from homology"/>
<dbReference type="PROSITE" id="PS00616">
    <property type="entry name" value="HIS_ACID_PHOSPHAT_1"/>
    <property type="match status" value="1"/>
</dbReference>
<dbReference type="InterPro" id="IPR029033">
    <property type="entry name" value="His_PPase_superfam"/>
</dbReference>
<evidence type="ECO:0000256" key="2">
    <source>
        <dbReference type="ARBA" id="ARBA00005375"/>
    </source>
</evidence>
<dbReference type="CDD" id="cd07061">
    <property type="entry name" value="HP_HAP_like"/>
    <property type="match status" value="1"/>
</dbReference>
<dbReference type="SUPFAM" id="SSF53254">
    <property type="entry name" value="Phosphoglycerate mutase-like"/>
    <property type="match status" value="1"/>
</dbReference>
<keyword evidence="4 8" id="KW-0732">Signal</keyword>
<evidence type="ECO:0000256" key="5">
    <source>
        <dbReference type="ARBA" id="ARBA00022801"/>
    </source>
</evidence>
<dbReference type="EMBL" id="CAJHNJ030000017">
    <property type="protein sequence ID" value="CAG9115407.1"/>
    <property type="molecule type" value="Genomic_DNA"/>
</dbReference>
<feature type="chain" id="PRO_5035861603" description="acid phosphatase" evidence="8">
    <location>
        <begin position="24"/>
        <end position="392"/>
    </location>
</feature>
<gene>
    <name evidence="9" type="ORF">PLXY2_LOCUS5723</name>
</gene>
<dbReference type="Gene3D" id="3.40.50.1240">
    <property type="entry name" value="Phosphoglycerate mutase-like"/>
    <property type="match status" value="1"/>
</dbReference>
<dbReference type="AlphaFoldDB" id="A0A8S4EKN3"/>
<comment type="catalytic activity">
    <reaction evidence="1">
        <text>a phosphate monoester + H2O = an alcohol + phosphate</text>
        <dbReference type="Rhea" id="RHEA:15017"/>
        <dbReference type="ChEBI" id="CHEBI:15377"/>
        <dbReference type="ChEBI" id="CHEBI:30879"/>
        <dbReference type="ChEBI" id="CHEBI:43474"/>
        <dbReference type="ChEBI" id="CHEBI:67140"/>
        <dbReference type="EC" id="3.1.3.2"/>
    </reaction>
</comment>